<comment type="caution">
    <text evidence="1">The sequence shown here is derived from an EMBL/GenBank/DDBJ whole genome shotgun (WGS) entry which is preliminary data.</text>
</comment>
<sequence>MSYKRYRFDAEKGGEDSRRRAIVAVVVDLEAAAVPTNIEALNTIMNVLMVVVVVMAEDVFKFV</sequence>
<dbReference type="EMBL" id="QGKX02000095">
    <property type="protein sequence ID" value="KAF3573077.1"/>
    <property type="molecule type" value="Genomic_DNA"/>
</dbReference>
<accession>A0A8S9RLC9</accession>
<dbReference type="AlphaFoldDB" id="A0A8S9RLC9"/>
<dbReference type="Proteomes" id="UP000712600">
    <property type="component" value="Unassembled WGS sequence"/>
</dbReference>
<gene>
    <name evidence="1" type="ORF">F2Q69_00060370</name>
</gene>
<reference evidence="1" key="1">
    <citation type="submission" date="2019-12" db="EMBL/GenBank/DDBJ databases">
        <title>Genome sequencing and annotation of Brassica cretica.</title>
        <authorList>
            <person name="Studholme D.J."/>
            <person name="Sarris P."/>
        </authorList>
    </citation>
    <scope>NUCLEOTIDE SEQUENCE</scope>
    <source>
        <strain evidence="1">PFS-109/04</strain>
        <tissue evidence="1">Leaf</tissue>
    </source>
</reference>
<name>A0A8S9RLC9_BRACR</name>
<protein>
    <submittedName>
        <fullName evidence="1">Uncharacterized protein</fullName>
    </submittedName>
</protein>
<proteinExistence type="predicted"/>
<organism evidence="1 2">
    <name type="scientific">Brassica cretica</name>
    <name type="common">Mustard</name>
    <dbReference type="NCBI Taxonomy" id="69181"/>
    <lineage>
        <taxon>Eukaryota</taxon>
        <taxon>Viridiplantae</taxon>
        <taxon>Streptophyta</taxon>
        <taxon>Embryophyta</taxon>
        <taxon>Tracheophyta</taxon>
        <taxon>Spermatophyta</taxon>
        <taxon>Magnoliopsida</taxon>
        <taxon>eudicotyledons</taxon>
        <taxon>Gunneridae</taxon>
        <taxon>Pentapetalae</taxon>
        <taxon>rosids</taxon>
        <taxon>malvids</taxon>
        <taxon>Brassicales</taxon>
        <taxon>Brassicaceae</taxon>
        <taxon>Brassiceae</taxon>
        <taxon>Brassica</taxon>
    </lineage>
</organism>
<evidence type="ECO:0000313" key="2">
    <source>
        <dbReference type="Proteomes" id="UP000712600"/>
    </source>
</evidence>
<evidence type="ECO:0000313" key="1">
    <source>
        <dbReference type="EMBL" id="KAF3573077.1"/>
    </source>
</evidence>